<evidence type="ECO:0000256" key="1">
    <source>
        <dbReference type="SAM" id="MobiDB-lite"/>
    </source>
</evidence>
<feature type="region of interest" description="Disordered" evidence="1">
    <location>
        <begin position="1"/>
        <end position="20"/>
    </location>
</feature>
<proteinExistence type="predicted"/>
<dbReference type="AlphaFoldDB" id="A0A9P7J7C3"/>
<dbReference type="Proteomes" id="UP000719766">
    <property type="component" value="Unassembled WGS sequence"/>
</dbReference>
<protein>
    <submittedName>
        <fullName evidence="2">Uncharacterized protein</fullName>
    </submittedName>
</protein>
<dbReference type="OrthoDB" id="2641075at2759"/>
<sequence length="604" mass="67347">MSERHVHFATPVSSEAGDSLTPDAGDIWTSIMFNSNPTQDHGVVSNDSPVEPRPALQEDPIDWWGTYVPLESYEYQVDSVGKQEKNYELCFNGDFDEVTSMLSDMYVVELLHMPNFLTARHSWSMRDIGLSLAVQTSAEGCTRPEEDLVQLTTRTHTVNDDIESTLPTYHPYDCGWDDTISNPSVSPEESSPMDPYDCGWEDDINVTSQETIMPLEEILTDVRSNGANPTELSYRPSDNMPFPMDAPIINETVPLNESLTEDLYDCGWGDIVTAAAIQATDENLTANADIAAESSYSKGEMIASAAPANDPYYVGWDDPMDDSEPAEIALMADPYDCGWQDGTVLEHDIMPGDPTDDPYDCGWGPSMNVETQYPAMMEEEVANNDVDDGQMAGMVLSGAGMESRDDLYDCGWEDPMEGPTIMRLSVDRTFYVETDVINLTSESASRSVDRTFHEETDVFDLTSTSDNQSVDQTFGKETDFLDLMSTSANSERSMSPTEPNTFQEVGESMRRAIRQLNSIGHSDFNRYVRNIVAPGDGLVYDSRPGLTFMANQNLFGAYAEARDRVTNLGADIINIHRLLNIHRRIMYPLDAMITRVEQERDSML</sequence>
<reference evidence="2" key="1">
    <citation type="journal article" date="2020" name="New Phytol.">
        <title>Comparative genomics reveals dynamic genome evolution in host specialist ectomycorrhizal fungi.</title>
        <authorList>
            <person name="Lofgren L.A."/>
            <person name="Nguyen N.H."/>
            <person name="Vilgalys R."/>
            <person name="Ruytinx J."/>
            <person name="Liao H.L."/>
            <person name="Branco S."/>
            <person name="Kuo A."/>
            <person name="LaButti K."/>
            <person name="Lipzen A."/>
            <person name="Andreopoulos W."/>
            <person name="Pangilinan J."/>
            <person name="Riley R."/>
            <person name="Hundley H."/>
            <person name="Na H."/>
            <person name="Barry K."/>
            <person name="Grigoriev I.V."/>
            <person name="Stajich J.E."/>
            <person name="Kennedy P.G."/>
        </authorList>
    </citation>
    <scope>NUCLEOTIDE SEQUENCE</scope>
    <source>
        <strain evidence="2">S12</strain>
    </source>
</reference>
<accession>A0A9P7J7C3</accession>
<dbReference type="GeneID" id="64599329"/>
<comment type="caution">
    <text evidence="2">The sequence shown here is derived from an EMBL/GenBank/DDBJ whole genome shotgun (WGS) entry which is preliminary data.</text>
</comment>
<organism evidence="2 3">
    <name type="scientific">Suillus plorans</name>
    <dbReference type="NCBI Taxonomy" id="116603"/>
    <lineage>
        <taxon>Eukaryota</taxon>
        <taxon>Fungi</taxon>
        <taxon>Dikarya</taxon>
        <taxon>Basidiomycota</taxon>
        <taxon>Agaricomycotina</taxon>
        <taxon>Agaricomycetes</taxon>
        <taxon>Agaricomycetidae</taxon>
        <taxon>Boletales</taxon>
        <taxon>Suillineae</taxon>
        <taxon>Suillaceae</taxon>
        <taxon>Suillus</taxon>
    </lineage>
</organism>
<dbReference type="RefSeq" id="XP_041166864.1">
    <property type="nucleotide sequence ID" value="XM_041305565.1"/>
</dbReference>
<evidence type="ECO:0000313" key="3">
    <source>
        <dbReference type="Proteomes" id="UP000719766"/>
    </source>
</evidence>
<gene>
    <name evidence="2" type="ORF">HD556DRAFT_1436358</name>
</gene>
<evidence type="ECO:0000313" key="2">
    <source>
        <dbReference type="EMBL" id="KAG1806393.1"/>
    </source>
</evidence>
<dbReference type="EMBL" id="JABBWE010000002">
    <property type="protein sequence ID" value="KAG1806393.1"/>
    <property type="molecule type" value="Genomic_DNA"/>
</dbReference>
<keyword evidence="3" id="KW-1185">Reference proteome</keyword>
<name>A0A9P7J7C3_9AGAM</name>